<keyword evidence="1" id="KW-0472">Membrane</keyword>
<evidence type="ECO:0000313" key="2">
    <source>
        <dbReference type="EMBL" id="GJF11945.1"/>
    </source>
</evidence>
<name>A0ABQ4V7W2_9MYCO</name>
<proteinExistence type="predicted"/>
<dbReference type="Proteomes" id="UP001060504">
    <property type="component" value="Unassembled WGS sequence"/>
</dbReference>
<evidence type="ECO:0000313" key="3">
    <source>
        <dbReference type="Proteomes" id="UP001060504"/>
    </source>
</evidence>
<keyword evidence="1" id="KW-1133">Transmembrane helix</keyword>
<evidence type="ECO:0000256" key="1">
    <source>
        <dbReference type="SAM" id="Phobius"/>
    </source>
</evidence>
<accession>A0ABQ4V7W2</accession>
<gene>
    <name evidence="2" type="ORF">NGTWS1702_09990</name>
</gene>
<reference evidence="2 3" key="1">
    <citation type="submission" date="2021-08" db="EMBL/GenBank/DDBJ databases">
        <title>Draft genome sequence of Mycolicibacterium sp. NGTWS1702 strain.</title>
        <authorList>
            <person name="Matsumoto M."/>
            <person name="Tang B.C.C."/>
            <person name="Machida Y."/>
            <person name="Matoyama H."/>
            <person name="Kishihara T."/>
            <person name="Sato S."/>
            <person name="Kondo I."/>
            <person name="Sano M."/>
            <person name="Kato G."/>
        </authorList>
    </citation>
    <scope>NUCLEOTIDE SEQUENCE [LARGE SCALE GENOMIC DNA]</scope>
    <source>
        <strain evidence="2 3">NGTWSNA01</strain>
    </source>
</reference>
<comment type="caution">
    <text evidence="2">The sequence shown here is derived from an EMBL/GenBank/DDBJ whole genome shotgun (WGS) entry which is preliminary data.</text>
</comment>
<organism evidence="2 3">
    <name type="scientific">Mycolicibacterium cyprinidarum</name>
    <dbReference type="NCBI Taxonomy" id="2860311"/>
    <lineage>
        <taxon>Bacteria</taxon>
        <taxon>Bacillati</taxon>
        <taxon>Actinomycetota</taxon>
        <taxon>Actinomycetes</taxon>
        <taxon>Mycobacteriales</taxon>
        <taxon>Mycobacteriaceae</taxon>
        <taxon>Mycolicibacterium</taxon>
    </lineage>
</organism>
<sequence length="111" mass="11790">MESTVTAVAVVIALAAWHRHNRRHPGWLASVDGRFDILCGYALALVAVYWLVSAPSTTGWEWALGGAWGLAAMMAFVCGFGVLNGVTAQHARLSQAMESIDPLAGAVPRRG</sequence>
<feature type="transmembrane region" description="Helical" evidence="1">
    <location>
        <begin position="35"/>
        <end position="52"/>
    </location>
</feature>
<feature type="transmembrane region" description="Helical" evidence="1">
    <location>
        <begin position="64"/>
        <end position="87"/>
    </location>
</feature>
<keyword evidence="3" id="KW-1185">Reference proteome</keyword>
<protein>
    <submittedName>
        <fullName evidence="2">Uncharacterized protein</fullName>
    </submittedName>
</protein>
<keyword evidence="1" id="KW-0812">Transmembrane</keyword>
<dbReference type="EMBL" id="BPRH01001069">
    <property type="protein sequence ID" value="GJF11945.1"/>
    <property type="molecule type" value="Genomic_DNA"/>
</dbReference>